<feature type="compositionally biased region" description="Low complexity" evidence="1">
    <location>
        <begin position="287"/>
        <end position="297"/>
    </location>
</feature>
<dbReference type="Proteomes" id="UP000219602">
    <property type="component" value="Chromosome 7"/>
</dbReference>
<evidence type="ECO:0000313" key="2">
    <source>
        <dbReference type="EMBL" id="PCD35366.1"/>
    </source>
</evidence>
<accession>A0A2H3GZA0</accession>
<reference evidence="2 3" key="2">
    <citation type="journal article" date="2017" name="Sci. Rep.">
        <title>A mobile pathogenicity chromosome in Fusarium oxysporum for infection of multiple cucurbit species.</title>
        <authorList>
            <person name="van Dam P."/>
            <person name="Fokkens L."/>
            <person name="Ayukawa Y."/>
            <person name="van der Gragt M."/>
            <person name="Ter Horst A."/>
            <person name="Brankovics B."/>
            <person name="Houterman P.M."/>
            <person name="Arie T."/>
            <person name="Rep M."/>
        </authorList>
    </citation>
    <scope>NUCLEOTIDE SEQUENCE [LARGE SCALE GENOMIC DNA]</scope>
    <source>
        <strain evidence="2 3">Forc016</strain>
    </source>
</reference>
<comment type="caution">
    <text evidence="2">The sequence shown here is derived from an EMBL/GenBank/DDBJ whole genome shotgun (WGS) entry which is preliminary data.</text>
</comment>
<evidence type="ECO:0000313" key="3">
    <source>
        <dbReference type="Proteomes" id="UP000219602"/>
    </source>
</evidence>
<evidence type="ECO:0000256" key="1">
    <source>
        <dbReference type="SAM" id="MobiDB-lite"/>
    </source>
</evidence>
<name>A0A2H3GZA0_FUSOX</name>
<reference evidence="2 3" key="1">
    <citation type="journal article" date="2016" name="Environ. Microbiol.">
        <title>Effector profiles distinguish formae speciales of Fusarium oxysporum.</title>
        <authorList>
            <person name="van Dam P."/>
            <person name="Fokkens L."/>
            <person name="Schmidt S.M."/>
            <person name="Linmans J.H."/>
            <person name="Kistler H.C."/>
            <person name="Ma L.J."/>
            <person name="Rep M."/>
        </authorList>
    </citation>
    <scope>NUCLEOTIDE SEQUENCE [LARGE SCALE GENOMIC DNA]</scope>
    <source>
        <strain evidence="2 3">Forc016</strain>
    </source>
</reference>
<organism evidence="2 3">
    <name type="scientific">Fusarium oxysporum f. sp. radicis-cucumerinum</name>
    <dbReference type="NCBI Taxonomy" id="327505"/>
    <lineage>
        <taxon>Eukaryota</taxon>
        <taxon>Fungi</taxon>
        <taxon>Dikarya</taxon>
        <taxon>Ascomycota</taxon>
        <taxon>Pezizomycotina</taxon>
        <taxon>Sordariomycetes</taxon>
        <taxon>Hypocreomycetidae</taxon>
        <taxon>Hypocreales</taxon>
        <taxon>Nectriaceae</taxon>
        <taxon>Fusarium</taxon>
        <taxon>Fusarium oxysporum species complex</taxon>
    </lineage>
</organism>
<sequence>MLPDFGAPVTFFLNADCRERVPIKVPLAAKQITRMNRDVAFALRHGKRKASNRLISIAQEIEAERKPKTSDEDKIASLQAPITEKCDLLDLFVHVHGTKDFTVGGIDDPANEPAVAPITKYDNPAPKFLSKVDQFVNVEPTPATAKVAWTAGQNKLVDDAAHRASQARPDNPMALQLMGSLLHLTNSLVNRIMSRCDLMIAILLLNALVLTITSRILSIAMLVASALVTTISSSASSTSTYSRGRPPGDCHGMQRRSRSPQEYRNGYYDDQSPHNYPPPPRHNALENGGPSNDGPDNGPHDLPEYPDPEPELTQEYVLRDVQEMYMWCPIGWSTCNKAHTLDIPREAHTLLGLLKVSRYGKPPYELTVGDWQGFLNALFDNWNSRFDPPPNPELPADLKKKHLHIDVGTLNRDCPPSVARQRSGDLEVS</sequence>
<feature type="region of interest" description="Disordered" evidence="1">
    <location>
        <begin position="235"/>
        <end position="310"/>
    </location>
</feature>
<protein>
    <submittedName>
        <fullName evidence="2">Uncharacterized protein</fullName>
    </submittedName>
</protein>
<dbReference type="AlphaFoldDB" id="A0A2H3GZA0"/>
<dbReference type="EMBL" id="MABQ02000005">
    <property type="protein sequence ID" value="PCD35366.1"/>
    <property type="molecule type" value="Genomic_DNA"/>
</dbReference>
<proteinExistence type="predicted"/>
<gene>
    <name evidence="2" type="ORF">AU210_007940</name>
</gene>